<reference evidence="2 3" key="1">
    <citation type="submission" date="2016-05" db="EMBL/GenBank/DDBJ databases">
        <title>Genome sequencing of Acetobacter pasteurianus strain SRCM100623.</title>
        <authorList>
            <person name="Song Y.R."/>
        </authorList>
    </citation>
    <scope>NUCLEOTIDE SEQUENCE [LARGE SCALE GENOMIC DNA]</scope>
    <source>
        <strain evidence="2 3">SRCM100623</strain>
    </source>
</reference>
<protein>
    <submittedName>
        <fullName evidence="2">Uncharacterized protein</fullName>
    </submittedName>
</protein>
<keyword evidence="1" id="KW-0812">Transmembrane</keyword>
<name>A0A1A0CE86_ACEPA</name>
<comment type="caution">
    <text evidence="2">The sequence shown here is derived from an EMBL/GenBank/DDBJ whole genome shotgun (WGS) entry which is preliminary data.</text>
</comment>
<gene>
    <name evidence="2" type="ORF">SRCM100623_02777</name>
</gene>
<feature type="transmembrane region" description="Helical" evidence="1">
    <location>
        <begin position="33"/>
        <end position="58"/>
    </location>
</feature>
<accession>A0A1A0CE86</accession>
<sequence>MLTLGQAVVALVEGAALATVVQAAVSAVLEEVLVTVALAGPVVVALLMVAQAVVSVVLEEASLMGDLAAHAEAPEDGVAAHGVVVAGGRVRGAAVGMAAGAEAHGDGVTHIMGGVMVDRGATLTGVAAGAGEHHLCSVRCLVWR</sequence>
<dbReference type="AlphaFoldDB" id="A0A1A0CE86"/>
<keyword evidence="1" id="KW-1133">Transmembrane helix</keyword>
<dbReference type="Proteomes" id="UP000093796">
    <property type="component" value="Unassembled WGS sequence"/>
</dbReference>
<evidence type="ECO:0000256" key="1">
    <source>
        <dbReference type="SAM" id="Phobius"/>
    </source>
</evidence>
<keyword evidence="1" id="KW-0472">Membrane</keyword>
<dbReference type="EMBL" id="LYUD01000156">
    <property type="protein sequence ID" value="OAZ61274.1"/>
    <property type="molecule type" value="Genomic_DNA"/>
</dbReference>
<evidence type="ECO:0000313" key="2">
    <source>
        <dbReference type="EMBL" id="OAZ61274.1"/>
    </source>
</evidence>
<organism evidence="2 3">
    <name type="scientific">Acetobacter pasteurianus</name>
    <name type="common">Acetobacter turbidans</name>
    <dbReference type="NCBI Taxonomy" id="438"/>
    <lineage>
        <taxon>Bacteria</taxon>
        <taxon>Pseudomonadati</taxon>
        <taxon>Pseudomonadota</taxon>
        <taxon>Alphaproteobacteria</taxon>
        <taxon>Acetobacterales</taxon>
        <taxon>Acetobacteraceae</taxon>
        <taxon>Acetobacter</taxon>
    </lineage>
</organism>
<proteinExistence type="predicted"/>
<evidence type="ECO:0000313" key="3">
    <source>
        <dbReference type="Proteomes" id="UP000093796"/>
    </source>
</evidence>